<dbReference type="AlphaFoldDB" id="A0A0P9EJJ1"/>
<keyword evidence="1" id="KW-1133">Transmembrane helix</keyword>
<reference evidence="3 4" key="2">
    <citation type="submission" date="2015-09" db="EMBL/GenBank/DDBJ databases">
        <title>Heavy metals and arsenic resistance mechanisms in polyextremophilic archaea of the family Ferroplasmaceae.</title>
        <authorList>
            <person name="Bulaev A.G."/>
            <person name="Kanygina A.V."/>
        </authorList>
    </citation>
    <scope>NUCLEOTIDE SEQUENCE [LARGE SCALE GENOMIC DNA]</scope>
    <source>
        <strain evidence="3 4">VT</strain>
    </source>
</reference>
<evidence type="ECO:0000313" key="4">
    <source>
        <dbReference type="Proteomes" id="UP000050320"/>
    </source>
</evidence>
<keyword evidence="4" id="KW-1185">Reference proteome</keyword>
<dbReference type="OrthoDB" id="57137at2157"/>
<dbReference type="GeneID" id="84222498"/>
<feature type="transmembrane region" description="Helical" evidence="1">
    <location>
        <begin position="20"/>
        <end position="41"/>
    </location>
</feature>
<evidence type="ECO:0000313" key="5">
    <source>
        <dbReference type="Proteomes" id="UP000050515"/>
    </source>
</evidence>
<evidence type="ECO:0000256" key="1">
    <source>
        <dbReference type="SAM" id="Phobius"/>
    </source>
</evidence>
<keyword evidence="1" id="KW-0812">Transmembrane</keyword>
<comment type="caution">
    <text evidence="2">The sequence shown here is derived from an EMBL/GenBank/DDBJ whole genome shotgun (WGS) entry which is preliminary data.</text>
</comment>
<proteinExistence type="predicted"/>
<dbReference type="EMBL" id="LJCQ01000450">
    <property type="protein sequence ID" value="KPV43140.1"/>
    <property type="molecule type" value="Genomic_DNA"/>
</dbReference>
<dbReference type="EMBL" id="LKBG01000020">
    <property type="protein sequence ID" value="KQB36395.1"/>
    <property type="molecule type" value="Genomic_DNA"/>
</dbReference>
<dbReference type="PATRIC" id="fig|507754.4.peg.1438"/>
<sequence>MLVYYLINTVSAMLGRLDEIVIGVSALIISILWIPIALSFFSTDDAKRTVAKEKLKNALIGTFIYILAVSGAMYSIFNYIITGHI</sequence>
<accession>A0A0P9EJJ1</accession>
<keyword evidence="1" id="KW-0472">Membrane</keyword>
<reference evidence="2 5" key="1">
    <citation type="submission" date="2015-09" db="EMBL/GenBank/DDBJ databases">
        <title>Draft genome sequence of Acidiplasma aeolicum DSM 18409.</title>
        <authorList>
            <person name="Hemp J."/>
        </authorList>
    </citation>
    <scope>NUCLEOTIDE SEQUENCE [LARGE SCALE GENOMIC DNA]</scope>
    <source>
        <strain evidence="2 5">V</strain>
    </source>
</reference>
<dbReference type="RefSeq" id="WP_048101499.1">
    <property type="nucleotide sequence ID" value="NZ_JBBYJF010000004.1"/>
</dbReference>
<dbReference type="Proteomes" id="UP000050515">
    <property type="component" value="Unassembled WGS sequence"/>
</dbReference>
<dbReference type="Proteomes" id="UP000050320">
    <property type="component" value="Unassembled WGS sequence"/>
</dbReference>
<protein>
    <submittedName>
        <fullName evidence="2">Uncharacterized protein</fullName>
    </submittedName>
</protein>
<organism evidence="2 5">
    <name type="scientific">Acidiplasma aeolicum</name>
    <dbReference type="NCBI Taxonomy" id="507754"/>
    <lineage>
        <taxon>Archaea</taxon>
        <taxon>Methanobacteriati</taxon>
        <taxon>Thermoplasmatota</taxon>
        <taxon>Thermoplasmata</taxon>
        <taxon>Thermoplasmatales</taxon>
        <taxon>Ferroplasmaceae</taxon>
        <taxon>Acidiplasma</taxon>
    </lineage>
</organism>
<gene>
    <name evidence="3" type="ORF">AOG54_07510</name>
    <name evidence="2" type="ORF">SE19_09085</name>
</gene>
<name>A0A0P9EJJ1_9ARCH</name>
<feature type="transmembrane region" description="Helical" evidence="1">
    <location>
        <begin position="62"/>
        <end position="81"/>
    </location>
</feature>
<evidence type="ECO:0000313" key="2">
    <source>
        <dbReference type="EMBL" id="KPV43140.1"/>
    </source>
</evidence>
<evidence type="ECO:0000313" key="3">
    <source>
        <dbReference type="EMBL" id="KQB36395.1"/>
    </source>
</evidence>